<accession>A0A836CL95</accession>
<feature type="compositionally biased region" description="Polar residues" evidence="1">
    <location>
        <begin position="213"/>
        <end position="222"/>
    </location>
</feature>
<comment type="caution">
    <text evidence="2">The sequence shown here is derived from an EMBL/GenBank/DDBJ whole genome shotgun (WGS) entry which is preliminary data.</text>
</comment>
<dbReference type="EMBL" id="JAFCMP010000049">
    <property type="protein sequence ID" value="KAG5189473.1"/>
    <property type="molecule type" value="Genomic_DNA"/>
</dbReference>
<dbReference type="Proteomes" id="UP000664859">
    <property type="component" value="Unassembled WGS sequence"/>
</dbReference>
<protein>
    <submittedName>
        <fullName evidence="2">Uncharacterized protein</fullName>
    </submittedName>
</protein>
<organism evidence="2 3">
    <name type="scientific">Tribonema minus</name>
    <dbReference type="NCBI Taxonomy" id="303371"/>
    <lineage>
        <taxon>Eukaryota</taxon>
        <taxon>Sar</taxon>
        <taxon>Stramenopiles</taxon>
        <taxon>Ochrophyta</taxon>
        <taxon>PX clade</taxon>
        <taxon>Xanthophyceae</taxon>
        <taxon>Tribonematales</taxon>
        <taxon>Tribonemataceae</taxon>
        <taxon>Tribonema</taxon>
    </lineage>
</organism>
<evidence type="ECO:0000313" key="2">
    <source>
        <dbReference type="EMBL" id="KAG5189473.1"/>
    </source>
</evidence>
<sequence>MQQQHEMAVAESDNRQCEETLQTKGIVAAGQFKAKLGHAGRRLQVSRLCGSNAEFVLKRSRDVNAATKCSLVRVARKDIPSHHCRFNCQLWPDSGSSSGLRISGASVACLCGRTRDIPQRLQELRKPSGLGEARIRSKYAVWRASQHFLARPHLPYIPHVHLSAAPTCALLHTEYVCCGHPCPADDAVLGVHYTASVVSCWCVNISMASPVETTTSDANSSRPDGDDGPTVLNNSSEPHAALTALSRCMVNPTCLSNNGDGGIQHAAAGSGHDMATDDHGSGTALTAATEPTIAGAPPSTLIAKAPSARSSGARYCSRQCSCVGCSNIWWTAPASFIPS</sequence>
<feature type="region of interest" description="Disordered" evidence="1">
    <location>
        <begin position="213"/>
        <end position="236"/>
    </location>
</feature>
<name>A0A836CL95_9STRA</name>
<evidence type="ECO:0000313" key="3">
    <source>
        <dbReference type="Proteomes" id="UP000664859"/>
    </source>
</evidence>
<keyword evidence="3" id="KW-1185">Reference proteome</keyword>
<reference evidence="2" key="1">
    <citation type="submission" date="2021-02" db="EMBL/GenBank/DDBJ databases">
        <title>First Annotated Genome of the Yellow-green Alga Tribonema minus.</title>
        <authorList>
            <person name="Mahan K.M."/>
        </authorList>
    </citation>
    <scope>NUCLEOTIDE SEQUENCE</scope>
    <source>
        <strain evidence="2">UTEX B ZZ1240</strain>
    </source>
</reference>
<dbReference type="AlphaFoldDB" id="A0A836CL95"/>
<evidence type="ECO:0000256" key="1">
    <source>
        <dbReference type="SAM" id="MobiDB-lite"/>
    </source>
</evidence>
<proteinExistence type="predicted"/>
<gene>
    <name evidence="2" type="ORF">JKP88DRAFT_252818</name>
</gene>